<evidence type="ECO:0000313" key="8">
    <source>
        <dbReference type="Proteomes" id="UP000294881"/>
    </source>
</evidence>
<evidence type="ECO:0000256" key="4">
    <source>
        <dbReference type="ARBA" id="ARBA00022989"/>
    </source>
</evidence>
<comment type="similarity">
    <text evidence="2">Belongs to the oxidase-dependent Fe transporter (OFeT) (TC 9.A.10.1) family.</text>
</comment>
<dbReference type="GO" id="GO:0033573">
    <property type="term" value="C:high-affinity iron permease complex"/>
    <property type="evidence" value="ECO:0007669"/>
    <property type="project" value="InterPro"/>
</dbReference>
<feature type="transmembrane region" description="Helical" evidence="6">
    <location>
        <begin position="251"/>
        <end position="269"/>
    </location>
</feature>
<evidence type="ECO:0000256" key="2">
    <source>
        <dbReference type="ARBA" id="ARBA00008333"/>
    </source>
</evidence>
<name>A0A4R2GRG6_9HYPH</name>
<dbReference type="Pfam" id="PF03239">
    <property type="entry name" value="FTR1"/>
    <property type="match status" value="1"/>
</dbReference>
<keyword evidence="8" id="KW-1185">Reference proteome</keyword>
<dbReference type="GO" id="GO:0015093">
    <property type="term" value="F:ferrous iron transmembrane transporter activity"/>
    <property type="evidence" value="ECO:0007669"/>
    <property type="project" value="TreeGrafter"/>
</dbReference>
<proteinExistence type="inferred from homology"/>
<dbReference type="PANTHER" id="PTHR31632">
    <property type="entry name" value="IRON TRANSPORTER FTH1"/>
    <property type="match status" value="1"/>
</dbReference>
<comment type="subcellular location">
    <subcellularLocation>
        <location evidence="1">Membrane</location>
        <topology evidence="1">Multi-pass membrane protein</topology>
    </subcellularLocation>
</comment>
<evidence type="ECO:0000256" key="6">
    <source>
        <dbReference type="SAM" id="Phobius"/>
    </source>
</evidence>
<feature type="transmembrane region" description="Helical" evidence="6">
    <location>
        <begin position="12"/>
        <end position="32"/>
    </location>
</feature>
<comment type="caution">
    <text evidence="7">The sequence shown here is derived from an EMBL/GenBank/DDBJ whole genome shotgun (WGS) entry which is preliminary data.</text>
</comment>
<keyword evidence="4 6" id="KW-1133">Transmembrane helix</keyword>
<evidence type="ECO:0000256" key="1">
    <source>
        <dbReference type="ARBA" id="ARBA00004141"/>
    </source>
</evidence>
<keyword evidence="5 6" id="KW-0472">Membrane</keyword>
<feature type="transmembrane region" description="Helical" evidence="6">
    <location>
        <begin position="118"/>
        <end position="134"/>
    </location>
</feature>
<evidence type="ECO:0000313" key="7">
    <source>
        <dbReference type="EMBL" id="TCO12387.1"/>
    </source>
</evidence>
<feature type="transmembrane region" description="Helical" evidence="6">
    <location>
        <begin position="77"/>
        <end position="97"/>
    </location>
</feature>
<dbReference type="AlphaFoldDB" id="A0A4R2GRG6"/>
<dbReference type="Proteomes" id="UP000294881">
    <property type="component" value="Unassembled WGS sequence"/>
</dbReference>
<reference evidence="7 8" key="1">
    <citation type="submission" date="2019-03" db="EMBL/GenBank/DDBJ databases">
        <title>Genomic Encyclopedia of Type Strains, Phase IV (KMG-IV): sequencing the most valuable type-strain genomes for metagenomic binning, comparative biology and taxonomic classification.</title>
        <authorList>
            <person name="Goeker M."/>
        </authorList>
    </citation>
    <scope>NUCLEOTIDE SEQUENCE [LARGE SCALE GENOMIC DNA]</scope>
    <source>
        <strain evidence="7 8">DSM 22958</strain>
    </source>
</reference>
<evidence type="ECO:0000256" key="3">
    <source>
        <dbReference type="ARBA" id="ARBA00022692"/>
    </source>
</evidence>
<sequence>MLSPDFNVAFVMWRESIEALLVVGILNAWLSARPPEERARGRAWLWAGVAAGLAGAVALAATLLFAGEALGDEGQEYFQMAIMFIAAALIVQMVFWMRRHGRTLKTELHASLDDAATRSHWLGVFVLAALAVLREGAEAAVFLYGTMASASASWWSGAFSAALGFAAAALTYMALQAGGRLLSWRLFFRVTEVMLLLLAGGLVINGLDHLISLGVIPQLSSKLWDTSALLPDSGAFGGLVSSLTGYRARPVLVEVLALAAFWICMTWLLKRPEPRSA</sequence>
<feature type="transmembrane region" description="Helical" evidence="6">
    <location>
        <begin position="154"/>
        <end position="174"/>
    </location>
</feature>
<keyword evidence="3 6" id="KW-0812">Transmembrane</keyword>
<evidence type="ECO:0000256" key="5">
    <source>
        <dbReference type="ARBA" id="ARBA00023136"/>
    </source>
</evidence>
<organism evidence="7 8">
    <name type="scientific">Camelimonas lactis</name>
    <dbReference type="NCBI Taxonomy" id="659006"/>
    <lineage>
        <taxon>Bacteria</taxon>
        <taxon>Pseudomonadati</taxon>
        <taxon>Pseudomonadota</taxon>
        <taxon>Alphaproteobacteria</taxon>
        <taxon>Hyphomicrobiales</taxon>
        <taxon>Chelatococcaceae</taxon>
        <taxon>Camelimonas</taxon>
    </lineage>
</organism>
<dbReference type="RefSeq" id="WP_132007452.1">
    <property type="nucleotide sequence ID" value="NZ_JBHUNN010000002.1"/>
</dbReference>
<dbReference type="PANTHER" id="PTHR31632:SF2">
    <property type="entry name" value="PLASMA MEMBRANE IRON PERMEASE"/>
    <property type="match status" value="1"/>
</dbReference>
<gene>
    <name evidence="7" type="ORF">EV666_10933</name>
</gene>
<feature type="transmembrane region" description="Helical" evidence="6">
    <location>
        <begin position="44"/>
        <end position="65"/>
    </location>
</feature>
<protein>
    <submittedName>
        <fullName evidence="7">High-affinity iron transporter</fullName>
    </submittedName>
</protein>
<dbReference type="InterPro" id="IPR004923">
    <property type="entry name" value="FTR1/Fip1/EfeU"/>
</dbReference>
<dbReference type="EMBL" id="SLWL01000009">
    <property type="protein sequence ID" value="TCO12387.1"/>
    <property type="molecule type" value="Genomic_DNA"/>
</dbReference>
<dbReference type="OrthoDB" id="7260758at2"/>
<accession>A0A4R2GRG6</accession>